<evidence type="ECO:0000256" key="7">
    <source>
        <dbReference type="ARBA" id="ARBA00047899"/>
    </source>
</evidence>
<evidence type="ECO:0000256" key="8">
    <source>
        <dbReference type="ARBA" id="ARBA00048679"/>
    </source>
</evidence>
<proteinExistence type="predicted"/>
<evidence type="ECO:0000256" key="5">
    <source>
        <dbReference type="ARBA" id="ARBA00022777"/>
    </source>
</evidence>
<dbReference type="RefSeq" id="WP_014274219.1">
    <property type="nucleotide sequence ID" value="NZ_BIMW01000155.1"/>
</dbReference>
<organism evidence="11 12">
    <name type="scientific">Limnospira platensis NIES-46</name>
    <dbReference type="NCBI Taxonomy" id="1236695"/>
    <lineage>
        <taxon>Bacteria</taxon>
        <taxon>Bacillati</taxon>
        <taxon>Cyanobacteriota</taxon>
        <taxon>Cyanophyceae</taxon>
        <taxon>Oscillatoriophycideae</taxon>
        <taxon>Oscillatoriales</taxon>
        <taxon>Sirenicapillariaceae</taxon>
        <taxon>Limnospira</taxon>
    </lineage>
</organism>
<dbReference type="PROSITE" id="PS50011">
    <property type="entry name" value="PROTEIN_KINASE_DOM"/>
    <property type="match status" value="1"/>
</dbReference>
<dbReference type="InterPro" id="IPR037215">
    <property type="entry name" value="GUN4-like_sf"/>
</dbReference>
<name>A0A5M3TD14_LIMPL</name>
<dbReference type="NCBIfam" id="NF045510">
    <property type="entry name" value="4Cys_prefix_kin"/>
    <property type="match status" value="1"/>
</dbReference>
<evidence type="ECO:0000256" key="4">
    <source>
        <dbReference type="ARBA" id="ARBA00022741"/>
    </source>
</evidence>
<keyword evidence="4" id="KW-0547">Nucleotide-binding</keyword>
<feature type="domain" description="Protein kinase" evidence="10">
    <location>
        <begin position="34"/>
        <end position="379"/>
    </location>
</feature>
<evidence type="ECO:0000256" key="6">
    <source>
        <dbReference type="ARBA" id="ARBA00022840"/>
    </source>
</evidence>
<dbReference type="EMBL" id="BIMW01000155">
    <property type="protein sequence ID" value="GCE95941.1"/>
    <property type="molecule type" value="Genomic_DNA"/>
</dbReference>
<comment type="caution">
    <text evidence="11">The sequence shown here is derived from an EMBL/GenBank/DDBJ whole genome shotgun (WGS) entry which is preliminary data.</text>
</comment>
<keyword evidence="3" id="KW-0808">Transferase</keyword>
<evidence type="ECO:0000313" key="11">
    <source>
        <dbReference type="EMBL" id="GCE95941.1"/>
    </source>
</evidence>
<protein>
    <recommendedName>
        <fullName evidence="1">non-specific serine/threonine protein kinase</fullName>
        <ecNumber evidence="1">2.7.11.1</ecNumber>
    </recommendedName>
</protein>
<dbReference type="Gene3D" id="1.25.40.620">
    <property type="match status" value="1"/>
</dbReference>
<feature type="compositionally biased region" description="Basic residues" evidence="9">
    <location>
        <begin position="374"/>
        <end position="386"/>
    </location>
</feature>
<feature type="region of interest" description="Disordered" evidence="9">
    <location>
        <begin position="201"/>
        <end position="228"/>
    </location>
</feature>
<reference evidence="11 12" key="1">
    <citation type="journal article" date="2019" name="J Genomics">
        <title>The Draft Genome of a Hydrogen-producing Cyanobacterium, Arthrospira platensis NIES-46.</title>
        <authorList>
            <person name="Suzuki S."/>
            <person name="Yamaguchi H."/>
            <person name="Kawachi M."/>
        </authorList>
    </citation>
    <scope>NUCLEOTIDE SEQUENCE [LARGE SCALE GENOMIC DNA]</scope>
    <source>
        <strain evidence="11 12">NIES-46</strain>
    </source>
</reference>
<feature type="compositionally biased region" description="Low complexity" evidence="9">
    <location>
        <begin position="352"/>
        <end position="362"/>
    </location>
</feature>
<dbReference type="Gene3D" id="1.10.510.10">
    <property type="entry name" value="Transferase(Phosphotransferase) domain 1"/>
    <property type="match status" value="1"/>
</dbReference>
<dbReference type="Gene3D" id="1.10.10.1770">
    <property type="entry name" value="Gun4-like"/>
    <property type="match status" value="1"/>
</dbReference>
<evidence type="ECO:0000259" key="10">
    <source>
        <dbReference type="PROSITE" id="PS50011"/>
    </source>
</evidence>
<evidence type="ECO:0000313" key="12">
    <source>
        <dbReference type="Proteomes" id="UP000326169"/>
    </source>
</evidence>
<keyword evidence="6" id="KW-0067">ATP-binding</keyword>
<dbReference type="GeneID" id="301684781"/>
<dbReference type="SUPFAM" id="SSF56112">
    <property type="entry name" value="Protein kinase-like (PK-like)"/>
    <property type="match status" value="1"/>
</dbReference>
<dbReference type="Proteomes" id="UP000326169">
    <property type="component" value="Unassembled WGS sequence"/>
</dbReference>
<feature type="region of interest" description="Disordered" evidence="9">
    <location>
        <begin position="352"/>
        <end position="397"/>
    </location>
</feature>
<dbReference type="PANTHER" id="PTHR24363">
    <property type="entry name" value="SERINE/THREONINE PROTEIN KINASE"/>
    <property type="match status" value="1"/>
</dbReference>
<dbReference type="InterPro" id="IPR011009">
    <property type="entry name" value="Kinase-like_dom_sf"/>
</dbReference>
<dbReference type="Pfam" id="PF00069">
    <property type="entry name" value="Pkinase"/>
    <property type="match status" value="2"/>
</dbReference>
<dbReference type="SMART" id="SM00220">
    <property type="entry name" value="S_TKc"/>
    <property type="match status" value="1"/>
</dbReference>
<comment type="catalytic activity">
    <reaction evidence="8">
        <text>L-seryl-[protein] + ATP = O-phospho-L-seryl-[protein] + ADP + H(+)</text>
        <dbReference type="Rhea" id="RHEA:17989"/>
        <dbReference type="Rhea" id="RHEA-COMP:9863"/>
        <dbReference type="Rhea" id="RHEA-COMP:11604"/>
        <dbReference type="ChEBI" id="CHEBI:15378"/>
        <dbReference type="ChEBI" id="CHEBI:29999"/>
        <dbReference type="ChEBI" id="CHEBI:30616"/>
        <dbReference type="ChEBI" id="CHEBI:83421"/>
        <dbReference type="ChEBI" id="CHEBI:456216"/>
        <dbReference type="EC" id="2.7.11.1"/>
    </reaction>
</comment>
<evidence type="ECO:0000256" key="9">
    <source>
        <dbReference type="SAM" id="MobiDB-lite"/>
    </source>
</evidence>
<keyword evidence="5 11" id="KW-0418">Kinase</keyword>
<keyword evidence="12" id="KW-1185">Reference proteome</keyword>
<evidence type="ECO:0000256" key="1">
    <source>
        <dbReference type="ARBA" id="ARBA00012513"/>
    </source>
</evidence>
<dbReference type="EC" id="2.7.11.1" evidence="1"/>
<evidence type="ECO:0000256" key="3">
    <source>
        <dbReference type="ARBA" id="ARBA00022679"/>
    </source>
</evidence>
<gene>
    <name evidence="11" type="ORF">NIES46_40070</name>
</gene>
<dbReference type="InterPro" id="IPR000719">
    <property type="entry name" value="Prot_kinase_dom"/>
</dbReference>
<sequence length="572" mass="65193">MSYCINPKCLQPQNSDQEKYCHSCGFSLLLHNRYRPLQPIEKGGFGRTFLARDESRPSHPHCVIKEFDFSEKNASYNHAVKLFNQEAVRLDCLGEHPQIPRLLAYFEEHQLLLLVQEYIPGKTLLQELEQDGLFDEPKIWQILRDLLPVLKFIHDRDIIHRDIKPANLIRRRLRHPLPPSPIAFNNPDTIGETSTSAAIGNLSSKSIRDRPRPLPQPPPRPSVKSRNSESQIIEKGLIVLIDFGVAKLLTATTISRTGTIIGSPEFMAPEQTRGRVFPASDLYSLGATCLYLLTGVSPWNLYDTVLEKWVWRDFLSPERMVSDKLGKVLDKLVNNQILKRYNSAAEVLAAISTSPPKTSPPTQKVLKPQSPPKTAHKASKTRKHKTSPPSSEPANLTDNLKGNFQAMLGRIIPALTQPRYDEDLTSETGVDYGELQQLLATHRWREADRETWIILCRALGKGGRPYLHYNDLKKLPCEDLTILDNLWVKYSNNRFGFSIQAQIYLQVGSDYGKFCDRVGWLNHIGHDPSLGFRYNFNLPRGHLPTRLWVMNGGKWWLHLEIISQRLKDCGLI</sequence>
<dbReference type="InterPro" id="IPR008629">
    <property type="entry name" value="GUN4-like"/>
</dbReference>
<dbReference type="SUPFAM" id="SSF140869">
    <property type="entry name" value="GUN4-like"/>
    <property type="match status" value="1"/>
</dbReference>
<dbReference type="Gene3D" id="3.30.200.20">
    <property type="entry name" value="Phosphorylase Kinase, domain 1"/>
    <property type="match status" value="1"/>
</dbReference>
<feature type="compositionally biased region" description="Polar residues" evidence="9">
    <location>
        <begin position="387"/>
        <end position="397"/>
    </location>
</feature>
<dbReference type="GO" id="GO:0004674">
    <property type="term" value="F:protein serine/threonine kinase activity"/>
    <property type="evidence" value="ECO:0007669"/>
    <property type="project" value="UniProtKB-KW"/>
</dbReference>
<dbReference type="CDD" id="cd14014">
    <property type="entry name" value="STKc_PknB_like"/>
    <property type="match status" value="1"/>
</dbReference>
<accession>A0A5M3TD14</accession>
<evidence type="ECO:0000256" key="2">
    <source>
        <dbReference type="ARBA" id="ARBA00022527"/>
    </source>
</evidence>
<comment type="catalytic activity">
    <reaction evidence="7">
        <text>L-threonyl-[protein] + ATP = O-phospho-L-threonyl-[protein] + ADP + H(+)</text>
        <dbReference type="Rhea" id="RHEA:46608"/>
        <dbReference type="Rhea" id="RHEA-COMP:11060"/>
        <dbReference type="Rhea" id="RHEA-COMP:11605"/>
        <dbReference type="ChEBI" id="CHEBI:15378"/>
        <dbReference type="ChEBI" id="CHEBI:30013"/>
        <dbReference type="ChEBI" id="CHEBI:30616"/>
        <dbReference type="ChEBI" id="CHEBI:61977"/>
        <dbReference type="ChEBI" id="CHEBI:456216"/>
        <dbReference type="EC" id="2.7.11.1"/>
    </reaction>
</comment>
<keyword evidence="2 11" id="KW-0723">Serine/threonine-protein kinase</keyword>
<dbReference type="CDD" id="cd16383">
    <property type="entry name" value="GUN4"/>
    <property type="match status" value="1"/>
</dbReference>
<dbReference type="Pfam" id="PF05419">
    <property type="entry name" value="GUN4"/>
    <property type="match status" value="1"/>
</dbReference>
<dbReference type="PANTHER" id="PTHR24363:SF0">
    <property type="entry name" value="SERINE_THREONINE KINASE LIKE DOMAIN CONTAINING 1"/>
    <property type="match status" value="1"/>
</dbReference>